<dbReference type="SUPFAM" id="SSF54427">
    <property type="entry name" value="NTF2-like"/>
    <property type="match status" value="1"/>
</dbReference>
<dbReference type="PROSITE" id="PS51257">
    <property type="entry name" value="PROKAR_LIPOPROTEIN"/>
    <property type="match status" value="1"/>
</dbReference>
<sequence length="166" mass="18555">MKKIILLVSLVTLMVACEQTSKQPTDNNPMSGYMLGDDVYTQGVEKFMKAYTDNNFENAEDIFAENAVFSVNDAKMGVGDMMTGFAAGHQFFDSIAHNNVDTATMYYNDGKIFTNVWYDWSGVAKSTGETVELKGYGWFKWENGKVVEAYNAFDPTAYNSIMSAQE</sequence>
<dbReference type="InterPro" id="IPR032710">
    <property type="entry name" value="NTF2-like_dom_sf"/>
</dbReference>
<proteinExistence type="predicted"/>
<reference evidence="2" key="1">
    <citation type="journal article" date="2012" name="Environ. Microbiol.">
        <title>Genomic content of uncultured Bacteroidetes from contrasting oceanic provinces in the North Atlantic Ocean.</title>
        <authorList>
            <person name="Gomez-Pereira P.R."/>
            <person name="Schuler M."/>
            <person name="Fuchs B.M."/>
            <person name="Bennke C."/>
            <person name="Teeling H."/>
            <person name="Waldmann J."/>
            <person name="Richter M."/>
            <person name="Barbe V."/>
            <person name="Bataille E."/>
            <person name="Glockner F.O."/>
            <person name="Amann R."/>
        </authorList>
    </citation>
    <scope>NUCLEOTIDE SEQUENCE</scope>
</reference>
<organism evidence="2">
    <name type="scientific">uncultured Flavobacteriia bacterium</name>
    <dbReference type="NCBI Taxonomy" id="212695"/>
    <lineage>
        <taxon>Bacteria</taxon>
        <taxon>Pseudomonadati</taxon>
        <taxon>Bacteroidota</taxon>
        <taxon>Flavobacteriia</taxon>
        <taxon>environmental samples</taxon>
    </lineage>
</organism>
<feature type="domain" description="SnoaL-like" evidence="1">
    <location>
        <begin position="44"/>
        <end position="148"/>
    </location>
</feature>
<dbReference type="EMBL" id="FO117579">
    <property type="protein sequence ID" value="CCF99453.1"/>
    <property type="molecule type" value="Genomic_DNA"/>
</dbReference>
<gene>
    <name evidence="2" type="ORF">VIS_S3BDA80046</name>
</gene>
<reference evidence="2" key="2">
    <citation type="submission" date="2012-02" db="EMBL/GenBank/DDBJ databases">
        <authorList>
            <person name="Genoscope - CEA"/>
        </authorList>
    </citation>
    <scope>NUCLEOTIDE SEQUENCE</scope>
</reference>
<name>H6REJ2_9BACT</name>
<dbReference type="InterPro" id="IPR037401">
    <property type="entry name" value="SnoaL-like"/>
</dbReference>
<evidence type="ECO:0000259" key="1">
    <source>
        <dbReference type="Pfam" id="PF12680"/>
    </source>
</evidence>
<accession>H6REJ2</accession>
<dbReference type="Gene3D" id="3.10.450.50">
    <property type="match status" value="1"/>
</dbReference>
<dbReference type="AlphaFoldDB" id="H6REJ2"/>
<evidence type="ECO:0000313" key="2">
    <source>
        <dbReference type="EMBL" id="CCF99453.1"/>
    </source>
</evidence>
<dbReference type="Pfam" id="PF12680">
    <property type="entry name" value="SnoaL_2"/>
    <property type="match status" value="1"/>
</dbReference>
<protein>
    <recommendedName>
        <fullName evidence="1">SnoaL-like domain-containing protein</fullName>
    </recommendedName>
</protein>